<evidence type="ECO:0000313" key="2">
    <source>
        <dbReference type="EMBL" id="NMP21767.1"/>
    </source>
</evidence>
<dbReference type="AlphaFoldDB" id="A0A7Y0Q1T4"/>
<accession>A0A7Y0Q1T4</accession>
<reference evidence="2 3" key="1">
    <citation type="submission" date="2020-04" db="EMBL/GenBank/DDBJ databases">
        <authorList>
            <person name="Zhang R."/>
            <person name="Schippers A."/>
        </authorList>
    </citation>
    <scope>NUCLEOTIDE SEQUENCE [LARGE SCALE GENOMIC DNA]</scope>
    <source>
        <strain evidence="2 3">DSM 109850</strain>
    </source>
</reference>
<feature type="transmembrane region" description="Helical" evidence="1">
    <location>
        <begin position="6"/>
        <end position="22"/>
    </location>
</feature>
<feature type="transmembrane region" description="Helical" evidence="1">
    <location>
        <begin position="52"/>
        <end position="73"/>
    </location>
</feature>
<dbReference type="Proteomes" id="UP000533476">
    <property type="component" value="Unassembled WGS sequence"/>
</dbReference>
<feature type="transmembrane region" description="Helical" evidence="1">
    <location>
        <begin position="29"/>
        <end position="46"/>
    </location>
</feature>
<evidence type="ECO:0000313" key="3">
    <source>
        <dbReference type="Proteomes" id="UP000533476"/>
    </source>
</evidence>
<sequence>MHSLWFGIAEVVLGALGLVLGVSRRSSRLTTVIAAGLLVMGLAHFLRGKAAVVVSDVGGVVLLIGLVVMALAMRRARKDGGS</sequence>
<keyword evidence="3" id="KW-1185">Reference proteome</keyword>
<comment type="caution">
    <text evidence="2">The sequence shown here is derived from an EMBL/GenBank/DDBJ whole genome shotgun (WGS) entry which is preliminary data.</text>
</comment>
<gene>
    <name evidence="2" type="ORF">HIJ39_05300</name>
</gene>
<organism evidence="2 3">
    <name type="scientific">Sulfobacillus harzensis</name>
    <dbReference type="NCBI Taxonomy" id="2729629"/>
    <lineage>
        <taxon>Bacteria</taxon>
        <taxon>Bacillati</taxon>
        <taxon>Bacillota</taxon>
        <taxon>Clostridia</taxon>
        <taxon>Eubacteriales</taxon>
        <taxon>Clostridiales Family XVII. Incertae Sedis</taxon>
        <taxon>Sulfobacillus</taxon>
    </lineage>
</organism>
<keyword evidence="1" id="KW-0812">Transmembrane</keyword>
<proteinExistence type="predicted"/>
<keyword evidence="1" id="KW-0472">Membrane</keyword>
<dbReference type="RefSeq" id="WP_169097461.1">
    <property type="nucleotide sequence ID" value="NZ_JABBVZ010000012.1"/>
</dbReference>
<evidence type="ECO:0000256" key="1">
    <source>
        <dbReference type="SAM" id="Phobius"/>
    </source>
</evidence>
<dbReference type="EMBL" id="JABBVZ010000012">
    <property type="protein sequence ID" value="NMP21767.1"/>
    <property type="molecule type" value="Genomic_DNA"/>
</dbReference>
<keyword evidence="1" id="KW-1133">Transmembrane helix</keyword>
<protein>
    <submittedName>
        <fullName evidence="2">Uncharacterized protein</fullName>
    </submittedName>
</protein>
<name>A0A7Y0Q1T4_9FIRM</name>